<dbReference type="InterPro" id="IPR027408">
    <property type="entry name" value="PNPase/RNase_PH_dom_sf"/>
</dbReference>
<evidence type="ECO:0000259" key="6">
    <source>
        <dbReference type="Pfam" id="PF01138"/>
    </source>
</evidence>
<dbReference type="PANTHER" id="PTHR11953:SF1">
    <property type="entry name" value="EXOSOME COMPLEX COMPONENT RRP46"/>
    <property type="match status" value="1"/>
</dbReference>
<dbReference type="GO" id="GO:0000177">
    <property type="term" value="C:cytoplasmic exosome (RNase complex)"/>
    <property type="evidence" value="ECO:0007669"/>
    <property type="project" value="TreeGrafter"/>
</dbReference>
<protein>
    <recommendedName>
        <fullName evidence="6">Exoribonuclease phosphorolytic domain-containing protein</fullName>
    </recommendedName>
</protein>
<accession>A0A6A6QC80</accession>
<dbReference type="SUPFAM" id="SSF54211">
    <property type="entry name" value="Ribosomal protein S5 domain 2-like"/>
    <property type="match status" value="1"/>
</dbReference>
<dbReference type="OrthoDB" id="27298at2759"/>
<keyword evidence="8" id="KW-1185">Reference proteome</keyword>
<dbReference type="PANTHER" id="PTHR11953">
    <property type="entry name" value="EXOSOME COMPLEX COMPONENT"/>
    <property type="match status" value="1"/>
</dbReference>
<evidence type="ECO:0000256" key="4">
    <source>
        <dbReference type="ARBA" id="ARBA00022835"/>
    </source>
</evidence>
<dbReference type="GO" id="GO:0016075">
    <property type="term" value="P:rRNA catabolic process"/>
    <property type="evidence" value="ECO:0007669"/>
    <property type="project" value="TreeGrafter"/>
</dbReference>
<dbReference type="AlphaFoldDB" id="A0A6A6QC80"/>
<evidence type="ECO:0000256" key="2">
    <source>
        <dbReference type="ARBA" id="ARBA00006678"/>
    </source>
</evidence>
<dbReference type="GO" id="GO:0034475">
    <property type="term" value="P:U4 snRNA 3'-end processing"/>
    <property type="evidence" value="ECO:0007669"/>
    <property type="project" value="TreeGrafter"/>
</dbReference>
<sequence>MAPQALLSPLHQADGSATYSANGYSVIGAVNGPVEVSRRDELPEEAAIEVNVRPAAGVGGPRERHLESLIQSTLRHIILTRAHPRTLIQVTLQVTSLPEEESSVGDGSGFSFSSLPVLPPLLTTATLALLSASIPLSTTLSATLVAITAAGKIKCAPTAAELVRASAKVSSLHVFAFSVGRALLLAESEGDFEFGAWESACEVAEDACCKSVEGMEVDGEVENGQEFLRGVVEGKVGREMRWRTAA</sequence>
<evidence type="ECO:0000313" key="7">
    <source>
        <dbReference type="EMBL" id="KAF2489664.1"/>
    </source>
</evidence>
<evidence type="ECO:0000313" key="8">
    <source>
        <dbReference type="Proteomes" id="UP000799750"/>
    </source>
</evidence>
<dbReference type="Proteomes" id="UP000799750">
    <property type="component" value="Unassembled WGS sequence"/>
</dbReference>
<keyword evidence="5" id="KW-0539">Nucleus</keyword>
<keyword evidence="4" id="KW-0271">Exosome</keyword>
<dbReference type="Gene3D" id="3.30.230.70">
    <property type="entry name" value="GHMP Kinase, N-terminal domain"/>
    <property type="match status" value="1"/>
</dbReference>
<dbReference type="GO" id="GO:0000176">
    <property type="term" value="C:nuclear exosome (RNase complex)"/>
    <property type="evidence" value="ECO:0007669"/>
    <property type="project" value="UniProtKB-ARBA"/>
</dbReference>
<evidence type="ECO:0000256" key="3">
    <source>
        <dbReference type="ARBA" id="ARBA00022552"/>
    </source>
</evidence>
<dbReference type="InterPro" id="IPR020568">
    <property type="entry name" value="Ribosomal_Su5_D2-typ_SF"/>
</dbReference>
<dbReference type="GO" id="GO:0005730">
    <property type="term" value="C:nucleolus"/>
    <property type="evidence" value="ECO:0007669"/>
    <property type="project" value="TreeGrafter"/>
</dbReference>
<dbReference type="GO" id="GO:0071028">
    <property type="term" value="P:nuclear mRNA surveillance"/>
    <property type="evidence" value="ECO:0007669"/>
    <property type="project" value="TreeGrafter"/>
</dbReference>
<dbReference type="InterPro" id="IPR050080">
    <property type="entry name" value="RNase_PH"/>
</dbReference>
<proteinExistence type="inferred from homology"/>
<organism evidence="7 8">
    <name type="scientific">Lophium mytilinum</name>
    <dbReference type="NCBI Taxonomy" id="390894"/>
    <lineage>
        <taxon>Eukaryota</taxon>
        <taxon>Fungi</taxon>
        <taxon>Dikarya</taxon>
        <taxon>Ascomycota</taxon>
        <taxon>Pezizomycotina</taxon>
        <taxon>Dothideomycetes</taxon>
        <taxon>Pleosporomycetidae</taxon>
        <taxon>Mytilinidiales</taxon>
        <taxon>Mytilinidiaceae</taxon>
        <taxon>Lophium</taxon>
    </lineage>
</organism>
<dbReference type="Pfam" id="PF01138">
    <property type="entry name" value="RNase_PH"/>
    <property type="match status" value="1"/>
</dbReference>
<dbReference type="GO" id="GO:0006364">
    <property type="term" value="P:rRNA processing"/>
    <property type="evidence" value="ECO:0007669"/>
    <property type="project" value="UniProtKB-KW"/>
</dbReference>
<name>A0A6A6QC80_9PEZI</name>
<feature type="domain" description="Exoribonuclease phosphorolytic" evidence="6">
    <location>
        <begin position="10"/>
        <end position="135"/>
    </location>
</feature>
<dbReference type="EMBL" id="MU004198">
    <property type="protein sequence ID" value="KAF2489664.1"/>
    <property type="molecule type" value="Genomic_DNA"/>
</dbReference>
<reference evidence="7" key="1">
    <citation type="journal article" date="2020" name="Stud. Mycol.">
        <title>101 Dothideomycetes genomes: a test case for predicting lifestyles and emergence of pathogens.</title>
        <authorList>
            <person name="Haridas S."/>
            <person name="Albert R."/>
            <person name="Binder M."/>
            <person name="Bloem J."/>
            <person name="Labutti K."/>
            <person name="Salamov A."/>
            <person name="Andreopoulos B."/>
            <person name="Baker S."/>
            <person name="Barry K."/>
            <person name="Bills G."/>
            <person name="Bluhm B."/>
            <person name="Cannon C."/>
            <person name="Castanera R."/>
            <person name="Culley D."/>
            <person name="Daum C."/>
            <person name="Ezra D."/>
            <person name="Gonzalez J."/>
            <person name="Henrissat B."/>
            <person name="Kuo A."/>
            <person name="Liang C."/>
            <person name="Lipzen A."/>
            <person name="Lutzoni F."/>
            <person name="Magnuson J."/>
            <person name="Mondo S."/>
            <person name="Nolan M."/>
            <person name="Ohm R."/>
            <person name="Pangilinan J."/>
            <person name="Park H.-J."/>
            <person name="Ramirez L."/>
            <person name="Alfaro M."/>
            <person name="Sun H."/>
            <person name="Tritt A."/>
            <person name="Yoshinaga Y."/>
            <person name="Zwiers L.-H."/>
            <person name="Turgeon B."/>
            <person name="Goodwin S."/>
            <person name="Spatafora J."/>
            <person name="Crous P."/>
            <person name="Grigoriev I."/>
        </authorList>
    </citation>
    <scope>NUCLEOTIDE SEQUENCE</scope>
    <source>
        <strain evidence="7">CBS 269.34</strain>
    </source>
</reference>
<dbReference type="GO" id="GO:0003723">
    <property type="term" value="F:RNA binding"/>
    <property type="evidence" value="ECO:0007669"/>
    <property type="project" value="TreeGrafter"/>
</dbReference>
<comment type="similarity">
    <text evidence="2">Belongs to the RNase PH family.</text>
</comment>
<comment type="subcellular location">
    <subcellularLocation>
        <location evidence="1">Nucleus</location>
    </subcellularLocation>
</comment>
<evidence type="ECO:0000256" key="1">
    <source>
        <dbReference type="ARBA" id="ARBA00004123"/>
    </source>
</evidence>
<evidence type="ECO:0000256" key="5">
    <source>
        <dbReference type="ARBA" id="ARBA00023242"/>
    </source>
</evidence>
<dbReference type="InterPro" id="IPR001247">
    <property type="entry name" value="ExoRNase_PH_dom1"/>
</dbReference>
<dbReference type="GO" id="GO:0071051">
    <property type="term" value="P:poly(A)-dependent snoRNA 3'-end processing"/>
    <property type="evidence" value="ECO:0007669"/>
    <property type="project" value="TreeGrafter"/>
</dbReference>
<gene>
    <name evidence="7" type="ORF">BU16DRAFT_162381</name>
</gene>
<keyword evidence="3" id="KW-0698">rRNA processing</keyword>